<feature type="domain" description="PAC" evidence="5">
    <location>
        <begin position="447"/>
        <end position="499"/>
    </location>
</feature>
<dbReference type="PROSITE" id="PS50887">
    <property type="entry name" value="GGDEF"/>
    <property type="match status" value="1"/>
</dbReference>
<keyword evidence="3" id="KW-0732">Signal</keyword>
<dbReference type="SUPFAM" id="SSF141868">
    <property type="entry name" value="EAL domain-like"/>
    <property type="match status" value="1"/>
</dbReference>
<feature type="chain" id="PRO_5012375027" description="Diguanylate cyclase" evidence="3">
    <location>
        <begin position="24"/>
        <end position="924"/>
    </location>
</feature>
<dbReference type="NCBIfam" id="TIGR00254">
    <property type="entry name" value="GGDEF"/>
    <property type="match status" value="1"/>
</dbReference>
<evidence type="ECO:0000259" key="4">
    <source>
        <dbReference type="PROSITE" id="PS50112"/>
    </source>
</evidence>
<dbReference type="InterPro" id="IPR035919">
    <property type="entry name" value="EAL_sf"/>
</dbReference>
<dbReference type="SMART" id="SM00052">
    <property type="entry name" value="EAL"/>
    <property type="match status" value="1"/>
</dbReference>
<dbReference type="GO" id="GO:0003824">
    <property type="term" value="F:catalytic activity"/>
    <property type="evidence" value="ECO:0007669"/>
    <property type="project" value="UniProtKB-ARBA"/>
</dbReference>
<feature type="domain" description="EAL" evidence="6">
    <location>
        <begin position="673"/>
        <end position="924"/>
    </location>
</feature>
<dbReference type="Gene3D" id="3.20.20.450">
    <property type="entry name" value="EAL domain"/>
    <property type="match status" value="1"/>
</dbReference>
<evidence type="ECO:0000256" key="2">
    <source>
        <dbReference type="SAM" id="Phobius"/>
    </source>
</evidence>
<keyword evidence="2" id="KW-1133">Transmembrane helix</keyword>
<dbReference type="CDD" id="cd01949">
    <property type="entry name" value="GGDEF"/>
    <property type="match status" value="1"/>
</dbReference>
<dbReference type="InterPro" id="IPR013656">
    <property type="entry name" value="PAS_4"/>
</dbReference>
<reference evidence="8 9" key="1">
    <citation type="submission" date="2017-07" db="EMBL/GenBank/DDBJ databases">
        <title>Annotated genome sequence of Bacterioplanes sanyensis isolated from Red Sea.</title>
        <authorList>
            <person name="Rehman Z.U."/>
        </authorList>
    </citation>
    <scope>NUCLEOTIDE SEQUENCE [LARGE SCALE GENOMIC DNA]</scope>
    <source>
        <strain evidence="8 9">NV9</strain>
    </source>
</reference>
<dbReference type="Gene3D" id="3.40.50.2300">
    <property type="match status" value="2"/>
</dbReference>
<proteinExistence type="predicted"/>
<dbReference type="Pfam" id="PF00990">
    <property type="entry name" value="GGDEF"/>
    <property type="match status" value="1"/>
</dbReference>
<dbReference type="RefSeq" id="WP_094058954.1">
    <property type="nucleotide sequence ID" value="NZ_CP022530.1"/>
</dbReference>
<dbReference type="PROSITE" id="PS50883">
    <property type="entry name" value="EAL"/>
    <property type="match status" value="1"/>
</dbReference>
<dbReference type="FunFam" id="3.30.70.270:FF:000001">
    <property type="entry name" value="Diguanylate cyclase domain protein"/>
    <property type="match status" value="1"/>
</dbReference>
<dbReference type="PROSITE" id="PS50113">
    <property type="entry name" value="PAC"/>
    <property type="match status" value="1"/>
</dbReference>
<dbReference type="Proteomes" id="UP000202440">
    <property type="component" value="Chromosome"/>
</dbReference>
<dbReference type="OrthoDB" id="9816034at2"/>
<keyword evidence="2" id="KW-0472">Membrane</keyword>
<dbReference type="PROSITE" id="PS50112">
    <property type="entry name" value="PAS"/>
    <property type="match status" value="1"/>
</dbReference>
<dbReference type="InterPro" id="IPR000014">
    <property type="entry name" value="PAS"/>
</dbReference>
<dbReference type="InterPro" id="IPR043128">
    <property type="entry name" value="Rev_trsase/Diguanyl_cyclase"/>
</dbReference>
<dbReference type="InterPro" id="IPR052155">
    <property type="entry name" value="Biofilm_reg_signaling"/>
</dbReference>
<dbReference type="InterPro" id="IPR000700">
    <property type="entry name" value="PAS-assoc_C"/>
</dbReference>
<dbReference type="InterPro" id="IPR001633">
    <property type="entry name" value="EAL_dom"/>
</dbReference>
<keyword evidence="2" id="KW-0812">Transmembrane</keyword>
<evidence type="ECO:0000259" key="6">
    <source>
        <dbReference type="PROSITE" id="PS50883"/>
    </source>
</evidence>
<name>A0A222FF85_9GAMM</name>
<dbReference type="EMBL" id="CP022530">
    <property type="protein sequence ID" value="ASP37745.1"/>
    <property type="molecule type" value="Genomic_DNA"/>
</dbReference>
<evidence type="ECO:0008006" key="10">
    <source>
        <dbReference type="Google" id="ProtNLM"/>
    </source>
</evidence>
<dbReference type="AlphaFoldDB" id="A0A222FF85"/>
<feature type="transmembrane region" description="Helical" evidence="2">
    <location>
        <begin position="339"/>
        <end position="359"/>
    </location>
</feature>
<keyword evidence="9" id="KW-1185">Reference proteome</keyword>
<feature type="domain" description="PAS" evidence="4">
    <location>
        <begin position="374"/>
        <end position="444"/>
    </location>
</feature>
<feature type="domain" description="GGDEF" evidence="7">
    <location>
        <begin position="531"/>
        <end position="664"/>
    </location>
</feature>
<dbReference type="KEGG" id="bsan:CHH28_03225"/>
<comment type="cofactor">
    <cofactor evidence="1">
        <name>Mg(2+)</name>
        <dbReference type="ChEBI" id="CHEBI:18420"/>
    </cofactor>
</comment>
<dbReference type="InterPro" id="IPR029787">
    <property type="entry name" value="Nucleotide_cyclase"/>
</dbReference>
<gene>
    <name evidence="8" type="ORF">CHH28_03225</name>
</gene>
<feature type="signal peptide" evidence="3">
    <location>
        <begin position="1"/>
        <end position="23"/>
    </location>
</feature>
<dbReference type="SUPFAM" id="SSF55785">
    <property type="entry name" value="PYP-like sensor domain (PAS domain)"/>
    <property type="match status" value="1"/>
</dbReference>
<organism evidence="8 9">
    <name type="scientific">Bacterioplanes sanyensis</name>
    <dbReference type="NCBI Taxonomy" id="1249553"/>
    <lineage>
        <taxon>Bacteria</taxon>
        <taxon>Pseudomonadati</taxon>
        <taxon>Pseudomonadota</taxon>
        <taxon>Gammaproteobacteria</taxon>
        <taxon>Oceanospirillales</taxon>
        <taxon>Oceanospirillaceae</taxon>
        <taxon>Bacterioplanes</taxon>
    </lineage>
</organism>
<dbReference type="CDD" id="cd01948">
    <property type="entry name" value="EAL"/>
    <property type="match status" value="1"/>
</dbReference>
<evidence type="ECO:0000259" key="7">
    <source>
        <dbReference type="PROSITE" id="PS50887"/>
    </source>
</evidence>
<dbReference type="NCBIfam" id="TIGR00229">
    <property type="entry name" value="sensory_box"/>
    <property type="match status" value="1"/>
</dbReference>
<dbReference type="Gene3D" id="3.30.70.270">
    <property type="match status" value="1"/>
</dbReference>
<dbReference type="PANTHER" id="PTHR44757:SF2">
    <property type="entry name" value="BIOFILM ARCHITECTURE MAINTENANCE PROTEIN MBAA"/>
    <property type="match status" value="1"/>
</dbReference>
<dbReference type="InterPro" id="IPR035965">
    <property type="entry name" value="PAS-like_dom_sf"/>
</dbReference>
<dbReference type="InterPro" id="IPR000160">
    <property type="entry name" value="GGDEF_dom"/>
</dbReference>
<dbReference type="SMART" id="SM00267">
    <property type="entry name" value="GGDEF"/>
    <property type="match status" value="1"/>
</dbReference>
<dbReference type="PANTHER" id="PTHR44757">
    <property type="entry name" value="DIGUANYLATE CYCLASE DGCP"/>
    <property type="match status" value="1"/>
</dbReference>
<sequence length="924" mass="103765">MQIKAIILAATLWLLTAPAKVQAEPAQVLLLLSYDPMFPTSHLIVDTVRHTLESESQQPLQLHVEFLYSKHNNNAEYLAKALELLKMRRPLAHYDLIITADDNALRLVHYHARPHLNNTPVVFLGVNDANLIRLVRGNGGYTGQFEGLPGAEFMAWYRTFFAEQTLRVIADGRPTSLADLEQIKAASRGVGQPINILSLTKLSWSELAQQLDANTDPVLLLSSYRDRLGENKTFPGALRFISHTTAAPLLHVYRHGIGRGIIGGIVVDHRQHVRLAARQALQVLAGQRINDIDVNWSTPAVPLADKALFAQYGLSAQLMPEDTLWLNDEPSAWLQLHQLLLFAAAAMLLFIAPLFWLWLKWQQSRLRDQQHRRQLQSLQQALDAVPDIVFIKDSAGHYRFCNAATAQFLGQTAEQLEGVNDRELFTAEQTAEIQHVDRSVIDGQQRRTLDEWIQDSSSRLALLQTTKTPLLDESGAVAGLIGVARDITELRKTQQSLEHMAHHDGLTGLPNRTLLYQRLTYALQMAQRNSEQIAVVYVDLDRFKDINDTLGHAIGDLLLRDVAQRLHSNVRDSDICSRLGGDEFVVILTQVDDPQHVSDKCQQLLQALAQPYSLQGHLLSVNASIGVSIFPRHGEHIDELLRHADSALSQAKSQGRNRCCMYDASSDDGQSKRANLEQDLRQAIQQQQLTLVYQPQFHVGESAPRRVEALLRWPHPVHGHITPNEFIPLAEATGLMADIGLWALENACLHFLHWRRNGLELEKLAVNVSAIQIDGHFARRIQQILQSLQFDPHWLELEVTESLMMSSTTEVARQIEVLQAMGVEFAIDDFGTGYSSLSKIKAMPVKALKIDQSFVAGINSDPNDYEIVRAIILMASSLNMLVIAEGVETADQAEALQRLGCEWMQGYFFSHPLDSDTLFNQYRR</sequence>
<dbReference type="CDD" id="cd00130">
    <property type="entry name" value="PAS"/>
    <property type="match status" value="1"/>
</dbReference>
<dbReference type="SMART" id="SM00091">
    <property type="entry name" value="PAS"/>
    <property type="match status" value="1"/>
</dbReference>
<dbReference type="Pfam" id="PF08448">
    <property type="entry name" value="PAS_4"/>
    <property type="match status" value="1"/>
</dbReference>
<dbReference type="Gene3D" id="3.30.450.20">
    <property type="entry name" value="PAS domain"/>
    <property type="match status" value="1"/>
</dbReference>
<evidence type="ECO:0000313" key="9">
    <source>
        <dbReference type="Proteomes" id="UP000202440"/>
    </source>
</evidence>
<accession>A0A222FF85</accession>
<evidence type="ECO:0000256" key="1">
    <source>
        <dbReference type="ARBA" id="ARBA00001946"/>
    </source>
</evidence>
<evidence type="ECO:0000313" key="8">
    <source>
        <dbReference type="EMBL" id="ASP37745.1"/>
    </source>
</evidence>
<dbReference type="SUPFAM" id="SSF55073">
    <property type="entry name" value="Nucleotide cyclase"/>
    <property type="match status" value="1"/>
</dbReference>
<dbReference type="Pfam" id="PF00563">
    <property type="entry name" value="EAL"/>
    <property type="match status" value="1"/>
</dbReference>
<evidence type="ECO:0000259" key="5">
    <source>
        <dbReference type="PROSITE" id="PS50113"/>
    </source>
</evidence>
<protein>
    <recommendedName>
        <fullName evidence="10">Diguanylate cyclase</fullName>
    </recommendedName>
</protein>
<evidence type="ECO:0000256" key="3">
    <source>
        <dbReference type="SAM" id="SignalP"/>
    </source>
</evidence>